<accession>A0A072VM96</accession>
<dbReference type="GO" id="GO:0006950">
    <property type="term" value="P:response to stress"/>
    <property type="evidence" value="ECO:0000318"/>
    <property type="project" value="GO_Central"/>
</dbReference>
<protein>
    <submittedName>
        <fullName evidence="2 4">Uncharacterized protein</fullName>
    </submittedName>
</protein>
<reference evidence="2 5" key="1">
    <citation type="journal article" date="2011" name="Nature">
        <title>The Medicago genome provides insight into the evolution of rhizobial symbioses.</title>
        <authorList>
            <person name="Young N.D."/>
            <person name="Debelle F."/>
            <person name="Oldroyd G.E."/>
            <person name="Geurts R."/>
            <person name="Cannon S.B."/>
            <person name="Udvardi M.K."/>
            <person name="Benedito V.A."/>
            <person name="Mayer K.F."/>
            <person name="Gouzy J."/>
            <person name="Schoof H."/>
            <person name="Van de Peer Y."/>
            <person name="Proost S."/>
            <person name="Cook D.R."/>
            <person name="Meyers B.C."/>
            <person name="Spannagl M."/>
            <person name="Cheung F."/>
            <person name="De Mita S."/>
            <person name="Krishnakumar V."/>
            <person name="Gundlach H."/>
            <person name="Zhou S."/>
            <person name="Mudge J."/>
            <person name="Bharti A.K."/>
            <person name="Murray J.D."/>
            <person name="Naoumkina M.A."/>
            <person name="Rosen B."/>
            <person name="Silverstein K.A."/>
            <person name="Tang H."/>
            <person name="Rombauts S."/>
            <person name="Zhao P.X."/>
            <person name="Zhou P."/>
            <person name="Barbe V."/>
            <person name="Bardou P."/>
            <person name="Bechner M."/>
            <person name="Bellec A."/>
            <person name="Berger A."/>
            <person name="Berges H."/>
            <person name="Bidwell S."/>
            <person name="Bisseling T."/>
            <person name="Choisne N."/>
            <person name="Couloux A."/>
            <person name="Denny R."/>
            <person name="Deshpande S."/>
            <person name="Dai X."/>
            <person name="Doyle J.J."/>
            <person name="Dudez A.M."/>
            <person name="Farmer A.D."/>
            <person name="Fouteau S."/>
            <person name="Franken C."/>
            <person name="Gibelin C."/>
            <person name="Gish J."/>
            <person name="Goldstein S."/>
            <person name="Gonzalez A.J."/>
            <person name="Green P.J."/>
            <person name="Hallab A."/>
            <person name="Hartog M."/>
            <person name="Hua A."/>
            <person name="Humphray S.J."/>
            <person name="Jeong D.H."/>
            <person name="Jing Y."/>
            <person name="Jocker A."/>
            <person name="Kenton S.M."/>
            <person name="Kim D.J."/>
            <person name="Klee K."/>
            <person name="Lai H."/>
            <person name="Lang C."/>
            <person name="Lin S."/>
            <person name="Macmil S.L."/>
            <person name="Magdelenat G."/>
            <person name="Matthews L."/>
            <person name="McCorrison J."/>
            <person name="Monaghan E.L."/>
            <person name="Mun J.H."/>
            <person name="Najar F.Z."/>
            <person name="Nicholson C."/>
            <person name="Noirot C."/>
            <person name="O'Bleness M."/>
            <person name="Paule C.R."/>
            <person name="Poulain J."/>
            <person name="Prion F."/>
            <person name="Qin B."/>
            <person name="Qu C."/>
            <person name="Retzel E.F."/>
            <person name="Riddle C."/>
            <person name="Sallet E."/>
            <person name="Samain S."/>
            <person name="Samson N."/>
            <person name="Sanders I."/>
            <person name="Saurat O."/>
            <person name="Scarpelli C."/>
            <person name="Schiex T."/>
            <person name="Segurens B."/>
            <person name="Severin A.J."/>
            <person name="Sherrier D.J."/>
            <person name="Shi R."/>
            <person name="Sims S."/>
            <person name="Singer S.R."/>
            <person name="Sinharoy S."/>
            <person name="Sterck L."/>
            <person name="Viollet A."/>
            <person name="Wang B.B."/>
            <person name="Wang K."/>
            <person name="Wang M."/>
            <person name="Wang X."/>
            <person name="Warfsmann J."/>
            <person name="Weissenbach J."/>
            <person name="White D.D."/>
            <person name="White J.D."/>
            <person name="Wiley G.B."/>
            <person name="Wincker P."/>
            <person name="Xing Y."/>
            <person name="Yang L."/>
            <person name="Yao Z."/>
            <person name="Ying F."/>
            <person name="Zhai J."/>
            <person name="Zhou L."/>
            <person name="Zuber A."/>
            <person name="Denarie J."/>
            <person name="Dixon R.A."/>
            <person name="May G.D."/>
            <person name="Schwartz D.C."/>
            <person name="Rogers J."/>
            <person name="Quetier F."/>
            <person name="Town C.D."/>
            <person name="Roe B.A."/>
        </authorList>
    </citation>
    <scope>NUCLEOTIDE SEQUENCE [LARGE SCALE GENOMIC DNA]</scope>
    <source>
        <strain evidence="2">A17</strain>
        <strain evidence="4 5">cv. Jemalong A17</strain>
    </source>
</reference>
<evidence type="ECO:0000313" key="2">
    <source>
        <dbReference type="EMBL" id="KEH39265.1"/>
    </source>
</evidence>
<feature type="compositionally biased region" description="Basic residues" evidence="1">
    <location>
        <begin position="80"/>
        <end position="92"/>
    </location>
</feature>
<dbReference type="PANTHER" id="PTHR34659">
    <property type="entry name" value="BNAA05G11610D PROTEIN"/>
    <property type="match status" value="1"/>
</dbReference>
<evidence type="ECO:0000313" key="4">
    <source>
        <dbReference type="EnsemblPlants" id="KEH39265"/>
    </source>
</evidence>
<dbReference type="EMBL" id="CM001218">
    <property type="protein sequence ID" value="KEH39265.1"/>
    <property type="molecule type" value="Genomic_DNA"/>
</dbReference>
<reference evidence="2 5" key="2">
    <citation type="journal article" date="2014" name="BMC Genomics">
        <title>An improved genome release (version Mt4.0) for the model legume Medicago truncatula.</title>
        <authorList>
            <person name="Tang H."/>
            <person name="Krishnakumar V."/>
            <person name="Bidwell S."/>
            <person name="Rosen B."/>
            <person name="Chan A."/>
            <person name="Zhou S."/>
            <person name="Gentzbittel L."/>
            <person name="Childs K.L."/>
            <person name="Yandell M."/>
            <person name="Gundlach H."/>
            <person name="Mayer K.F."/>
            <person name="Schwartz D.C."/>
            <person name="Town C.D."/>
        </authorList>
    </citation>
    <scope>GENOME REANNOTATION</scope>
    <source>
        <strain evidence="2">A17</strain>
        <strain evidence="4 5">cv. Jemalong A17</strain>
    </source>
</reference>
<dbReference type="ExpressionAtlas" id="A0A072VM96">
    <property type="expression patterns" value="differential"/>
</dbReference>
<dbReference type="AlphaFoldDB" id="A0A072VM96"/>
<dbReference type="EMBL" id="PSQE01000002">
    <property type="protein sequence ID" value="RHN75831.1"/>
    <property type="molecule type" value="Genomic_DNA"/>
</dbReference>
<reference evidence="4" key="3">
    <citation type="submission" date="2015-04" db="UniProtKB">
        <authorList>
            <consortium name="EnsemblPlants"/>
        </authorList>
    </citation>
    <scope>IDENTIFICATION</scope>
    <source>
        <strain evidence="4">cv. Jemalong A17</strain>
    </source>
</reference>
<evidence type="ECO:0000256" key="1">
    <source>
        <dbReference type="SAM" id="MobiDB-lite"/>
    </source>
</evidence>
<dbReference type="PANTHER" id="PTHR34659:SF8">
    <property type="entry name" value="(RAPE) HYPOTHETICAL PROTEIN"/>
    <property type="match status" value="1"/>
</dbReference>
<proteinExistence type="predicted"/>
<evidence type="ECO:0000313" key="5">
    <source>
        <dbReference type="Proteomes" id="UP000002051"/>
    </source>
</evidence>
<feature type="region of interest" description="Disordered" evidence="1">
    <location>
        <begin position="80"/>
        <end position="110"/>
    </location>
</feature>
<reference evidence="6" key="4">
    <citation type="journal article" date="2018" name="Nat. Plants">
        <title>Whole-genome landscape of Medicago truncatula symbiotic genes.</title>
        <authorList>
            <person name="Pecrix Y."/>
            <person name="Staton S.E."/>
            <person name="Sallet E."/>
            <person name="Lelandais-Briere C."/>
            <person name="Moreau S."/>
            <person name="Carrere S."/>
            <person name="Blein T."/>
            <person name="Jardinaud M.F."/>
            <person name="Latrasse D."/>
            <person name="Zouine M."/>
            <person name="Zahm M."/>
            <person name="Kreplak J."/>
            <person name="Mayjonade B."/>
            <person name="Satge C."/>
            <person name="Perez M."/>
            <person name="Cauet S."/>
            <person name="Marande W."/>
            <person name="Chantry-Darmon C."/>
            <person name="Lopez-Roques C."/>
            <person name="Bouchez O."/>
            <person name="Berard A."/>
            <person name="Debelle F."/>
            <person name="Munos S."/>
            <person name="Bendahmane A."/>
            <person name="Berges H."/>
            <person name="Niebel A."/>
            <person name="Buitink J."/>
            <person name="Frugier F."/>
            <person name="Benhamed M."/>
            <person name="Crespi M."/>
            <person name="Gouzy J."/>
            <person name="Gamas P."/>
        </authorList>
    </citation>
    <scope>NUCLEOTIDE SEQUENCE [LARGE SCALE GENOMIC DNA]</scope>
    <source>
        <strain evidence="6">cv. Jemalong A17</strain>
    </source>
</reference>
<evidence type="ECO:0000313" key="6">
    <source>
        <dbReference type="Proteomes" id="UP000265566"/>
    </source>
</evidence>
<dbReference type="Proteomes" id="UP000002051">
    <property type="component" value="Chromosome 2"/>
</dbReference>
<organism evidence="2 5">
    <name type="scientific">Medicago truncatula</name>
    <name type="common">Barrel medic</name>
    <name type="synonym">Medicago tribuloides</name>
    <dbReference type="NCBI Taxonomy" id="3880"/>
    <lineage>
        <taxon>Eukaryota</taxon>
        <taxon>Viridiplantae</taxon>
        <taxon>Streptophyta</taxon>
        <taxon>Embryophyta</taxon>
        <taxon>Tracheophyta</taxon>
        <taxon>Spermatophyta</taxon>
        <taxon>Magnoliopsida</taxon>
        <taxon>eudicotyledons</taxon>
        <taxon>Gunneridae</taxon>
        <taxon>Pentapetalae</taxon>
        <taxon>rosids</taxon>
        <taxon>fabids</taxon>
        <taxon>Fabales</taxon>
        <taxon>Fabaceae</taxon>
        <taxon>Papilionoideae</taxon>
        <taxon>50 kb inversion clade</taxon>
        <taxon>NPAAA clade</taxon>
        <taxon>Hologalegina</taxon>
        <taxon>IRL clade</taxon>
        <taxon>Trifolieae</taxon>
        <taxon>Medicago</taxon>
    </lineage>
</organism>
<dbReference type="EnsemblPlants" id="KEH39265">
    <property type="protein sequence ID" value="KEH39265"/>
    <property type="gene ID" value="MTR_2g091180"/>
</dbReference>
<dbReference type="GO" id="GO:0005776">
    <property type="term" value="C:autophagosome"/>
    <property type="evidence" value="ECO:0000318"/>
    <property type="project" value="GO_Central"/>
</dbReference>
<evidence type="ECO:0000313" key="3">
    <source>
        <dbReference type="EMBL" id="RHN75831.1"/>
    </source>
</evidence>
<dbReference type="Proteomes" id="UP000265566">
    <property type="component" value="Chromosome 2"/>
</dbReference>
<dbReference type="Gramene" id="rna12085">
    <property type="protein sequence ID" value="RHN75831.1"/>
    <property type="gene ID" value="gene12085"/>
</dbReference>
<name>A0A072VM96_MEDTR</name>
<dbReference type="GO" id="GO:0061908">
    <property type="term" value="C:phagophore"/>
    <property type="evidence" value="ECO:0000318"/>
    <property type="project" value="GO_Central"/>
</dbReference>
<reference evidence="3" key="5">
    <citation type="journal article" date="2018" name="Nat. Plants">
        <title>Whole-genome landscape of Medicago truncatula symbiotic genes.</title>
        <authorList>
            <person name="Pecrix Y."/>
            <person name="Gamas P."/>
            <person name="Carrere S."/>
        </authorList>
    </citation>
    <scope>NUCLEOTIDE SEQUENCE</scope>
    <source>
        <tissue evidence="3">Leaves</tissue>
    </source>
</reference>
<dbReference type="InterPro" id="IPR053273">
    <property type="entry name" value="CST_Regulator"/>
</dbReference>
<keyword evidence="5" id="KW-1185">Reference proteome</keyword>
<sequence length="365" mass="40932">MMPWLGNIYQKFENMILEVDDTMFEETGQYLENQMQIVGESVTKFYSEVMEDLLPPSSCATPVLPIGQYANAAAIPKKSFQRSKKRMVKANTKRSTEDSSMNHDSGNSIKKSNFIWRPKQHVRSADIKLNISDDENLKNRKIPAPKTASKVALSKKDGCGSSQSCEISNVNENHEATVSKTASVEVTTFAAVADCCCETEKASSKQNRGFPVLVDSAEEKNMRSFPSDIFEDAHGFSKVKAMQPEDCSHSTIIVSHPANIDASIEQDDKTTRQDNDLKLEEVCVMVTRDELQSVPKATVNTKKREKKWLQPFSLYKKSTRKQEYEVLALLHGNNENGNGDCVESLCPTSEEDVSEPEWELLCIPR</sequence>
<dbReference type="OrthoDB" id="778244at2759"/>
<gene>
    <name evidence="2" type="ordered locus">MTR_2g091180</name>
    <name evidence="3" type="ORF">MtrunA17_Chr2g0325491</name>
</gene>